<evidence type="ECO:0000256" key="2">
    <source>
        <dbReference type="SAM" id="Phobius"/>
    </source>
</evidence>
<evidence type="ECO:0000313" key="3">
    <source>
        <dbReference type="EMBL" id="DAG04923.1"/>
    </source>
</evidence>
<organism evidence="3">
    <name type="scientific">Siphoviridae sp. ctClL93</name>
    <dbReference type="NCBI Taxonomy" id="2825381"/>
    <lineage>
        <taxon>Viruses</taxon>
        <taxon>Duplodnaviria</taxon>
        <taxon>Heunggongvirae</taxon>
        <taxon>Uroviricota</taxon>
        <taxon>Caudoviricetes</taxon>
    </lineage>
</organism>
<keyword evidence="2" id="KW-0472">Membrane</keyword>
<evidence type="ECO:0000256" key="1">
    <source>
        <dbReference type="SAM" id="Coils"/>
    </source>
</evidence>
<protein>
    <submittedName>
        <fullName evidence="3">Tail tape measure protein</fullName>
    </submittedName>
</protein>
<feature type="transmembrane region" description="Helical" evidence="2">
    <location>
        <begin position="248"/>
        <end position="266"/>
    </location>
</feature>
<keyword evidence="2" id="KW-1133">Transmembrane helix</keyword>
<dbReference type="EMBL" id="BK016246">
    <property type="protein sequence ID" value="DAG04923.1"/>
    <property type="molecule type" value="Genomic_DNA"/>
</dbReference>
<proteinExistence type="predicted"/>
<accession>A0A8S5VE79</accession>
<feature type="transmembrane region" description="Helical" evidence="2">
    <location>
        <begin position="387"/>
        <end position="405"/>
    </location>
</feature>
<feature type="transmembrane region" description="Helical" evidence="2">
    <location>
        <begin position="443"/>
        <end position="461"/>
    </location>
</feature>
<keyword evidence="1" id="KW-0175">Coiled coil</keyword>
<feature type="coiled-coil region" evidence="1">
    <location>
        <begin position="13"/>
        <end position="149"/>
    </location>
</feature>
<reference evidence="3" key="1">
    <citation type="journal article" date="2021" name="Proc. Natl. Acad. Sci. U.S.A.">
        <title>A Catalog of Tens of Thousands of Viruses from Human Metagenomes Reveals Hidden Associations with Chronic Diseases.</title>
        <authorList>
            <person name="Tisza M.J."/>
            <person name="Buck C.B."/>
        </authorList>
    </citation>
    <scope>NUCLEOTIDE SEQUENCE</scope>
    <source>
        <strain evidence="3">CtClL93</strain>
    </source>
</reference>
<name>A0A8S5VE79_9CAUD</name>
<keyword evidence="2" id="KW-0812">Transmembrane</keyword>
<feature type="transmembrane region" description="Helical" evidence="2">
    <location>
        <begin position="473"/>
        <end position="493"/>
    </location>
</feature>
<sequence>MATELRFPVEIDAGDAAKELNALNAKMDKLKKSMASGEAKRAPIVEQLKQAQDEAVQALNEVDKLKSALAESEAKTSITANVDPQTWIEETQRQAEIKAQLAEQEKILAEKDKAAQRLEAQDAKIVDKLKQQTAELEAQETRAGELTRQITEASKGADIKAAMAAAQESIKGGIKNLLKYGIGIRSLFVLFRQLKQYTIEAVKAYAENDPETQKSINELKASLQGLKGSWGAAFAPILTAVIPVLQTLIGWLTSAANAVAMFLAIISGKSAFKKAISNTGELSDNLASGAGAAKELKKQLMGIDTLTIAQDRSSGGGGGGSSGGAYDWVEEPINDNSFTGRLALSFKDVFVDWSDLTGEQIAEKIIAGLAGLAGGAVGFMIGGVPGAIIGTLAGLAIGLIADSIIFDHDGKLSTSEILNSLSLFLGAVGGGLIGFSIGGPLGAALGAAVGIGLSLLVRDVGIETAGNWSSSTLLEKFAVVLGGLAGGLIGFSIGGPAGAALGAVFGILLAMNINKLDLDNKWIPQVKRWLWDDGILQIIDGVKILMVDPVRDLIEKIVSRFEAMKNLNWSDIGASIVNGITAGLTHAWQWLTGAIRRMCSNLLQSAKNALGIHSPSKVFREQIGENIGAGIEEGLDDSEGSLGSRIKSLSTSMIEAVNNTPVSIGTKLANVALPAMPAVAMGGVVPPNAFSSGYGYGISPELESKLDALLDRLTSRGNEQIKPSDVYLDKRKVGEIMYTYTEERNRGRGK</sequence>